<dbReference type="Gene3D" id="1.10.3720.10">
    <property type="entry name" value="MetI-like"/>
    <property type="match status" value="1"/>
</dbReference>
<sequence length="318" mass="34918">MQPVASAPSLAAPLADASPVAPSVPRRRRSSPWRWAGFAVLFVGAAIMVVPFLDLLLGALRTPAERLMRPPGYWPATPVWQNFADVFARYPLALWIFNSVVVTVAITVLQVATSVTAGYALAKFRFRGRDLLLRFVIVAQLFPFFLFLIPLVFILRYWPLLGGNDLFGHGGTGLLGTYAALILPFSVSWYGVFLMRQFLVGVPDDLIEAARMDGAGELRILWSIVLPIVRPAAATLALFVFVYHWNEVAWTLTVTQSAPDLQTAPIGIYMVRGAFDTEAQQSLQQAMILVTIAPVIAVFLALQRFYVSAVAGPSRRVG</sequence>
<dbReference type="PANTHER" id="PTHR43744">
    <property type="entry name" value="ABC TRANSPORTER PERMEASE PROTEIN MG189-RELATED-RELATED"/>
    <property type="match status" value="1"/>
</dbReference>
<gene>
    <name evidence="9" type="ORF">GGR04_003417</name>
</gene>
<reference evidence="9 10" key="1">
    <citation type="submission" date="2020-08" db="EMBL/GenBank/DDBJ databases">
        <title>Genomic Encyclopedia of Type Strains, Phase IV (KMG-IV): sequencing the most valuable type-strain genomes for metagenomic binning, comparative biology and taxonomic classification.</title>
        <authorList>
            <person name="Goeker M."/>
        </authorList>
    </citation>
    <scope>NUCLEOTIDE SEQUENCE [LARGE SCALE GENOMIC DNA]</scope>
    <source>
        <strain evidence="9 10">DSM 102238</strain>
    </source>
</reference>
<dbReference type="GO" id="GO:0005886">
    <property type="term" value="C:plasma membrane"/>
    <property type="evidence" value="ECO:0007669"/>
    <property type="project" value="UniProtKB-SubCell"/>
</dbReference>
<keyword evidence="6 7" id="KW-0472">Membrane</keyword>
<dbReference type="PROSITE" id="PS50928">
    <property type="entry name" value="ABC_TM1"/>
    <property type="match status" value="1"/>
</dbReference>
<dbReference type="CDD" id="cd06261">
    <property type="entry name" value="TM_PBP2"/>
    <property type="match status" value="1"/>
</dbReference>
<proteinExistence type="inferred from homology"/>
<evidence type="ECO:0000313" key="9">
    <source>
        <dbReference type="EMBL" id="MBB3999547.1"/>
    </source>
</evidence>
<evidence type="ECO:0000313" key="10">
    <source>
        <dbReference type="Proteomes" id="UP000542776"/>
    </source>
</evidence>
<dbReference type="InterPro" id="IPR000515">
    <property type="entry name" value="MetI-like"/>
</dbReference>
<keyword evidence="9" id="KW-0762">Sugar transport</keyword>
<dbReference type="GO" id="GO:0055085">
    <property type="term" value="P:transmembrane transport"/>
    <property type="evidence" value="ECO:0007669"/>
    <property type="project" value="InterPro"/>
</dbReference>
<feature type="domain" description="ABC transmembrane type-1" evidence="8">
    <location>
        <begin position="96"/>
        <end position="302"/>
    </location>
</feature>
<dbReference type="EMBL" id="JACIEK010000010">
    <property type="protein sequence ID" value="MBB3999547.1"/>
    <property type="molecule type" value="Genomic_DNA"/>
</dbReference>
<keyword evidence="4 7" id="KW-0812">Transmembrane</keyword>
<evidence type="ECO:0000256" key="1">
    <source>
        <dbReference type="ARBA" id="ARBA00004651"/>
    </source>
</evidence>
<evidence type="ECO:0000256" key="2">
    <source>
        <dbReference type="ARBA" id="ARBA00022448"/>
    </source>
</evidence>
<feature type="transmembrane region" description="Helical" evidence="7">
    <location>
        <begin position="96"/>
        <end position="119"/>
    </location>
</feature>
<keyword evidence="5 7" id="KW-1133">Transmembrane helix</keyword>
<evidence type="ECO:0000256" key="6">
    <source>
        <dbReference type="ARBA" id="ARBA00023136"/>
    </source>
</evidence>
<dbReference type="Proteomes" id="UP000542776">
    <property type="component" value="Unassembled WGS sequence"/>
</dbReference>
<feature type="transmembrane region" description="Helical" evidence="7">
    <location>
        <begin position="178"/>
        <end position="199"/>
    </location>
</feature>
<feature type="transmembrane region" description="Helical" evidence="7">
    <location>
        <begin position="131"/>
        <end position="158"/>
    </location>
</feature>
<dbReference type="SUPFAM" id="SSF161098">
    <property type="entry name" value="MetI-like"/>
    <property type="match status" value="1"/>
</dbReference>
<feature type="transmembrane region" description="Helical" evidence="7">
    <location>
        <begin position="220"/>
        <end position="245"/>
    </location>
</feature>
<evidence type="ECO:0000256" key="4">
    <source>
        <dbReference type="ARBA" id="ARBA00022692"/>
    </source>
</evidence>
<keyword evidence="3" id="KW-1003">Cell membrane</keyword>
<protein>
    <submittedName>
        <fullName evidence="9">Multiple sugar transport system permease protein</fullName>
    </submittedName>
</protein>
<dbReference type="PANTHER" id="PTHR43744:SF12">
    <property type="entry name" value="ABC TRANSPORTER PERMEASE PROTEIN MG189-RELATED"/>
    <property type="match status" value="1"/>
</dbReference>
<name>A0A7W6H6M8_9HYPH</name>
<comment type="similarity">
    <text evidence="7">Belongs to the binding-protein-dependent transport system permease family.</text>
</comment>
<keyword evidence="2 7" id="KW-0813">Transport</keyword>
<dbReference type="InterPro" id="IPR035906">
    <property type="entry name" value="MetI-like_sf"/>
</dbReference>
<feature type="transmembrane region" description="Helical" evidence="7">
    <location>
        <begin position="33"/>
        <end position="60"/>
    </location>
</feature>
<comment type="subcellular location">
    <subcellularLocation>
        <location evidence="1 7">Cell membrane</location>
        <topology evidence="1 7">Multi-pass membrane protein</topology>
    </subcellularLocation>
</comment>
<evidence type="ECO:0000256" key="5">
    <source>
        <dbReference type="ARBA" id="ARBA00022989"/>
    </source>
</evidence>
<evidence type="ECO:0000256" key="3">
    <source>
        <dbReference type="ARBA" id="ARBA00022475"/>
    </source>
</evidence>
<dbReference type="AlphaFoldDB" id="A0A7W6H6M8"/>
<evidence type="ECO:0000259" key="8">
    <source>
        <dbReference type="PROSITE" id="PS50928"/>
    </source>
</evidence>
<keyword evidence="10" id="KW-1185">Reference proteome</keyword>
<organism evidence="9 10">
    <name type="scientific">Aureimonas pseudogalii</name>
    <dbReference type="NCBI Taxonomy" id="1744844"/>
    <lineage>
        <taxon>Bacteria</taxon>
        <taxon>Pseudomonadati</taxon>
        <taxon>Pseudomonadota</taxon>
        <taxon>Alphaproteobacteria</taxon>
        <taxon>Hyphomicrobiales</taxon>
        <taxon>Aurantimonadaceae</taxon>
        <taxon>Aureimonas</taxon>
    </lineage>
</organism>
<dbReference type="Pfam" id="PF00528">
    <property type="entry name" value="BPD_transp_1"/>
    <property type="match status" value="1"/>
</dbReference>
<feature type="transmembrane region" description="Helical" evidence="7">
    <location>
        <begin position="286"/>
        <end position="307"/>
    </location>
</feature>
<accession>A0A7W6H6M8</accession>
<evidence type="ECO:0000256" key="7">
    <source>
        <dbReference type="RuleBase" id="RU363032"/>
    </source>
</evidence>
<comment type="caution">
    <text evidence="9">The sequence shown here is derived from an EMBL/GenBank/DDBJ whole genome shotgun (WGS) entry which is preliminary data.</text>
</comment>